<gene>
    <name evidence="1" type="ORF">BWD14_12665</name>
</gene>
<protein>
    <submittedName>
        <fullName evidence="1">Uncharacterized protein</fullName>
    </submittedName>
</protein>
<dbReference type="AlphaFoldDB" id="A0AB73MA96"/>
<sequence length="253" mass="30006">MNQDSLEKTVTEIRKLAKKHTRDRSKRQFDEELFEGHFLDYIKEKEMDSINLYNIASALIQRGDDFDKDMALFIISAPNIPQKLISDFLEKNLTSMNEEQTSSAMFLINKNKLRDLYYPLVNHLKLNLFYNSESIKKRLIYIGILFDKEEGYKEFQEALEKDLLNENKDYENILKYTGSVLSSFLFNKNYEKIQTIFQRYSNQKTKKLLEQQILLALKRRKAGFKERLMIQKAIIAACIKNFFKPNKAKPRKN</sequence>
<accession>A0AB73MA96</accession>
<comment type="caution">
    <text evidence="1">The sequence shown here is derived from an EMBL/GenBank/DDBJ whole genome shotgun (WGS) entry which is preliminary data.</text>
</comment>
<name>A0AB73MA96_9LEPT</name>
<organism evidence="1 2">
    <name type="scientific">Leptospira santarosai</name>
    <dbReference type="NCBI Taxonomy" id="28183"/>
    <lineage>
        <taxon>Bacteria</taxon>
        <taxon>Pseudomonadati</taxon>
        <taxon>Spirochaetota</taxon>
        <taxon>Spirochaetia</taxon>
        <taxon>Leptospirales</taxon>
        <taxon>Leptospiraceae</taxon>
        <taxon>Leptospira</taxon>
    </lineage>
</organism>
<evidence type="ECO:0000313" key="1">
    <source>
        <dbReference type="EMBL" id="ONF92542.1"/>
    </source>
</evidence>
<dbReference type="RefSeq" id="WP_004493638.1">
    <property type="nucleotide sequence ID" value="NZ_CP028370.1"/>
</dbReference>
<proteinExistence type="predicted"/>
<evidence type="ECO:0000313" key="2">
    <source>
        <dbReference type="Proteomes" id="UP000189337"/>
    </source>
</evidence>
<dbReference type="Proteomes" id="UP000189337">
    <property type="component" value="Unassembled WGS sequence"/>
</dbReference>
<reference evidence="1 2" key="1">
    <citation type="submission" date="2017-01" db="EMBL/GenBank/DDBJ databases">
        <title>Comparative genomic analysis of Brazilian Leptospira santarosai.</title>
        <authorList>
            <person name="Moreno L.Z."/>
            <person name="Miraglia F."/>
            <person name="Kremer F.S."/>
            <person name="Eslabao M.R."/>
            <person name="Lilenbaum W."/>
            <person name="Dellagostin O.A."/>
            <person name="Moreno A.M."/>
        </authorList>
    </citation>
    <scope>NUCLEOTIDE SEQUENCE [LARGE SCALE GENOMIC DNA]</scope>
    <source>
        <strain evidence="1 2">M52/8-19</strain>
    </source>
</reference>
<dbReference type="EMBL" id="MTSU01000011">
    <property type="protein sequence ID" value="ONF92542.1"/>
    <property type="molecule type" value="Genomic_DNA"/>
</dbReference>